<gene>
    <name evidence="3" type="ORF">Adt_24583</name>
</gene>
<keyword evidence="3" id="KW-0378">Hydrolase</keyword>
<feature type="domain" description="Peptidase C1A papain C-terminal" evidence="2">
    <location>
        <begin position="5"/>
        <end position="82"/>
    </location>
</feature>
<reference evidence="4" key="1">
    <citation type="submission" date="2024-07" db="EMBL/GenBank/DDBJ databases">
        <title>Two chromosome-level genome assemblies of Korean endemic species Abeliophyllum distichum and Forsythia ovata (Oleaceae).</title>
        <authorList>
            <person name="Jang H."/>
        </authorList>
    </citation>
    <scope>NUCLEOTIDE SEQUENCE [LARGE SCALE GENOMIC DNA]</scope>
</reference>
<name>A0ABD1SF91_9LAMI</name>
<dbReference type="Pfam" id="PF00112">
    <property type="entry name" value="Peptidase_C1"/>
    <property type="match status" value="1"/>
</dbReference>
<dbReference type="InterPro" id="IPR013128">
    <property type="entry name" value="Peptidase_C1A"/>
</dbReference>
<proteinExistence type="inferred from homology"/>
<dbReference type="Gene3D" id="3.90.70.10">
    <property type="entry name" value="Cysteine proteinases"/>
    <property type="match status" value="1"/>
</dbReference>
<dbReference type="EMBL" id="JBFOLK010000007">
    <property type="protein sequence ID" value="KAL2499033.1"/>
    <property type="molecule type" value="Genomic_DNA"/>
</dbReference>
<keyword evidence="4" id="KW-1185">Reference proteome</keyword>
<sequence>MALQVTTESNYPYEGTDGKCNSQKKASHAAKITGYKDVPANSESALLKAVAKQPVSVAIDASGSDFQFYSSGVFIGECGTDLDLVLHHLVMGQLVKVWVHLEPDEMKELKLMKKTNTQCLANLLSEMEKFATR</sequence>
<organism evidence="3 4">
    <name type="scientific">Abeliophyllum distichum</name>
    <dbReference type="NCBI Taxonomy" id="126358"/>
    <lineage>
        <taxon>Eukaryota</taxon>
        <taxon>Viridiplantae</taxon>
        <taxon>Streptophyta</taxon>
        <taxon>Embryophyta</taxon>
        <taxon>Tracheophyta</taxon>
        <taxon>Spermatophyta</taxon>
        <taxon>Magnoliopsida</taxon>
        <taxon>eudicotyledons</taxon>
        <taxon>Gunneridae</taxon>
        <taxon>Pentapetalae</taxon>
        <taxon>asterids</taxon>
        <taxon>lamiids</taxon>
        <taxon>Lamiales</taxon>
        <taxon>Oleaceae</taxon>
        <taxon>Forsythieae</taxon>
        <taxon>Abeliophyllum</taxon>
    </lineage>
</organism>
<dbReference type="InterPro" id="IPR000668">
    <property type="entry name" value="Peptidase_C1A_C"/>
</dbReference>
<dbReference type="Proteomes" id="UP001604336">
    <property type="component" value="Unassembled WGS sequence"/>
</dbReference>
<evidence type="ECO:0000256" key="1">
    <source>
        <dbReference type="ARBA" id="ARBA00008455"/>
    </source>
</evidence>
<dbReference type="InterPro" id="IPR038765">
    <property type="entry name" value="Papain-like_cys_pep_sf"/>
</dbReference>
<evidence type="ECO:0000259" key="2">
    <source>
        <dbReference type="Pfam" id="PF00112"/>
    </source>
</evidence>
<keyword evidence="3" id="KW-0645">Protease</keyword>
<dbReference type="GO" id="GO:0006508">
    <property type="term" value="P:proteolysis"/>
    <property type="evidence" value="ECO:0007669"/>
    <property type="project" value="UniProtKB-KW"/>
</dbReference>
<comment type="similarity">
    <text evidence="1">Belongs to the peptidase C1 family.</text>
</comment>
<accession>A0ABD1SF91</accession>
<dbReference type="SUPFAM" id="SSF54001">
    <property type="entry name" value="Cysteine proteinases"/>
    <property type="match status" value="1"/>
</dbReference>
<dbReference type="AlphaFoldDB" id="A0ABD1SF91"/>
<dbReference type="PANTHER" id="PTHR12411">
    <property type="entry name" value="CYSTEINE PROTEASE FAMILY C1-RELATED"/>
    <property type="match status" value="1"/>
</dbReference>
<comment type="caution">
    <text evidence="3">The sequence shown here is derived from an EMBL/GenBank/DDBJ whole genome shotgun (WGS) entry which is preliminary data.</text>
</comment>
<evidence type="ECO:0000313" key="4">
    <source>
        <dbReference type="Proteomes" id="UP001604336"/>
    </source>
</evidence>
<protein>
    <submittedName>
        <fullName evidence="3">Senescence-specific cysteine protease SAG12</fullName>
    </submittedName>
</protein>
<dbReference type="GO" id="GO:0008233">
    <property type="term" value="F:peptidase activity"/>
    <property type="evidence" value="ECO:0007669"/>
    <property type="project" value="UniProtKB-KW"/>
</dbReference>
<evidence type="ECO:0000313" key="3">
    <source>
        <dbReference type="EMBL" id="KAL2499033.1"/>
    </source>
</evidence>